<dbReference type="InterPro" id="IPR001387">
    <property type="entry name" value="Cro/C1-type_HTH"/>
</dbReference>
<dbReference type="PROSITE" id="PS50943">
    <property type="entry name" value="HTH_CROC1"/>
    <property type="match status" value="1"/>
</dbReference>
<dbReference type="InterPro" id="IPR010982">
    <property type="entry name" value="Lambda_DNA-bd_dom_sf"/>
</dbReference>
<organism evidence="2 3">
    <name type="scientific">Staphylococcus nepalensis</name>
    <dbReference type="NCBI Taxonomy" id="214473"/>
    <lineage>
        <taxon>Bacteria</taxon>
        <taxon>Bacillati</taxon>
        <taxon>Bacillota</taxon>
        <taxon>Bacilli</taxon>
        <taxon>Bacillales</taxon>
        <taxon>Staphylococcaceae</taxon>
        <taxon>Staphylococcus</taxon>
    </lineage>
</organism>
<dbReference type="GO" id="GO:0003677">
    <property type="term" value="F:DNA binding"/>
    <property type="evidence" value="ECO:0007669"/>
    <property type="project" value="InterPro"/>
</dbReference>
<reference evidence="2 3" key="1">
    <citation type="submission" date="2018-06" db="EMBL/GenBank/DDBJ databases">
        <authorList>
            <consortium name="Pathogen Informatics"/>
            <person name="Doyle S."/>
        </authorList>
    </citation>
    <scope>NUCLEOTIDE SEQUENCE [LARGE SCALE GENOMIC DNA]</scope>
    <source>
        <strain evidence="2 3">NCTC13834</strain>
    </source>
</reference>
<evidence type="ECO:0000313" key="2">
    <source>
        <dbReference type="EMBL" id="SUM56209.1"/>
    </source>
</evidence>
<accession>A0A380GQ13</accession>
<dbReference type="SUPFAM" id="SSF47413">
    <property type="entry name" value="lambda repressor-like DNA-binding domains"/>
    <property type="match status" value="1"/>
</dbReference>
<feature type="domain" description="HTH cro/C1-type" evidence="1">
    <location>
        <begin position="7"/>
        <end position="32"/>
    </location>
</feature>
<protein>
    <submittedName>
        <fullName evidence="2">Transcriptional regulator</fullName>
    </submittedName>
</protein>
<name>A0A380GQ13_9STAP</name>
<dbReference type="Proteomes" id="UP000254412">
    <property type="component" value="Unassembled WGS sequence"/>
</dbReference>
<evidence type="ECO:0000313" key="3">
    <source>
        <dbReference type="Proteomes" id="UP000254412"/>
    </source>
</evidence>
<gene>
    <name evidence="2" type="ORF">NCTC13834_02616</name>
</gene>
<dbReference type="Gene3D" id="1.10.260.40">
    <property type="entry name" value="lambda repressor-like DNA-binding domains"/>
    <property type="match status" value="1"/>
</dbReference>
<proteinExistence type="predicted"/>
<dbReference type="Pfam" id="PF01381">
    <property type="entry name" value="HTH_3"/>
    <property type="match status" value="1"/>
</dbReference>
<evidence type="ECO:0000259" key="1">
    <source>
        <dbReference type="PROSITE" id="PS50943"/>
    </source>
</evidence>
<sequence>MEIGSSIKEQRELKNGSQDELAEILNISHQSIFK</sequence>
<dbReference type="EMBL" id="UHDS01000001">
    <property type="protein sequence ID" value="SUM56209.1"/>
    <property type="molecule type" value="Genomic_DNA"/>
</dbReference>
<dbReference type="GeneID" id="69103285"/>
<dbReference type="AlphaFoldDB" id="A0A380GQ13"/>
<dbReference type="RefSeq" id="WP_232514185.1">
    <property type="nucleotide sequence ID" value="NZ_BMCF01000003.1"/>
</dbReference>